<accession>A0A812ZLF8</accession>
<feature type="region of interest" description="Disordered" evidence="1">
    <location>
        <begin position="130"/>
        <end position="218"/>
    </location>
</feature>
<evidence type="ECO:0000256" key="1">
    <source>
        <dbReference type="SAM" id="MobiDB-lite"/>
    </source>
</evidence>
<comment type="caution">
    <text evidence="2">The sequence shown here is derived from an EMBL/GenBank/DDBJ whole genome shotgun (WGS) entry which is preliminary data.</text>
</comment>
<protein>
    <recommendedName>
        <fullName evidence="4">C3H1-type domain-containing protein</fullName>
    </recommendedName>
</protein>
<evidence type="ECO:0000313" key="3">
    <source>
        <dbReference type="Proteomes" id="UP000601435"/>
    </source>
</evidence>
<dbReference type="AlphaFoldDB" id="A0A812ZLF8"/>
<proteinExistence type="predicted"/>
<dbReference type="OrthoDB" id="429802at2759"/>
<feature type="compositionally biased region" description="Basic and acidic residues" evidence="1">
    <location>
        <begin position="142"/>
        <end position="151"/>
    </location>
</feature>
<name>A0A812ZLF8_9DINO</name>
<gene>
    <name evidence="2" type="ORF">SNEC2469_LOCUS24863</name>
</gene>
<feature type="compositionally biased region" description="Pro residues" evidence="1">
    <location>
        <begin position="193"/>
        <end position="204"/>
    </location>
</feature>
<dbReference type="Proteomes" id="UP000601435">
    <property type="component" value="Unassembled WGS sequence"/>
</dbReference>
<keyword evidence="3" id="KW-1185">Reference proteome</keyword>
<feature type="region of interest" description="Disordered" evidence="1">
    <location>
        <begin position="1"/>
        <end position="59"/>
    </location>
</feature>
<dbReference type="EMBL" id="CAJNJA010048460">
    <property type="protein sequence ID" value="CAE7831432.1"/>
    <property type="molecule type" value="Genomic_DNA"/>
</dbReference>
<reference evidence="2" key="1">
    <citation type="submission" date="2021-02" db="EMBL/GenBank/DDBJ databases">
        <authorList>
            <person name="Dougan E. K."/>
            <person name="Rhodes N."/>
            <person name="Thang M."/>
            <person name="Chan C."/>
        </authorList>
    </citation>
    <scope>NUCLEOTIDE SEQUENCE</scope>
</reference>
<organism evidence="2 3">
    <name type="scientific">Symbiodinium necroappetens</name>
    <dbReference type="NCBI Taxonomy" id="1628268"/>
    <lineage>
        <taxon>Eukaryota</taxon>
        <taxon>Sar</taxon>
        <taxon>Alveolata</taxon>
        <taxon>Dinophyceae</taxon>
        <taxon>Suessiales</taxon>
        <taxon>Symbiodiniaceae</taxon>
        <taxon>Symbiodinium</taxon>
    </lineage>
</organism>
<evidence type="ECO:0000313" key="2">
    <source>
        <dbReference type="EMBL" id="CAE7831432.1"/>
    </source>
</evidence>
<sequence length="218" mass="23245">MARGRGMPSPFMAGESSNPGALPRSSLGIGHGGYVATSRPSSSAGPSISQNLGQMGHSMKIPIPPKSGMPSATPIAKCAAEPPDMLQLHLAGKCYPCVAYALKPAGCFKGAQCMHCHFCNAKEAKARRRELQQAARRRKRRENALKDHGDEGEGDEDQDQFDVNANEQHASSVSDPQVSDKPAEQARQLPSVPRTPCPMLPPDVQPGFGGCGKQSFWL</sequence>
<feature type="compositionally biased region" description="Low complexity" evidence="1">
    <location>
        <begin position="38"/>
        <end position="49"/>
    </location>
</feature>
<feature type="compositionally biased region" description="Polar residues" evidence="1">
    <location>
        <begin position="161"/>
        <end position="177"/>
    </location>
</feature>
<evidence type="ECO:0008006" key="4">
    <source>
        <dbReference type="Google" id="ProtNLM"/>
    </source>
</evidence>